<keyword evidence="2" id="KW-1185">Reference proteome</keyword>
<organism evidence="1 2">
    <name type="scientific">Podospora appendiculata</name>
    <dbReference type="NCBI Taxonomy" id="314037"/>
    <lineage>
        <taxon>Eukaryota</taxon>
        <taxon>Fungi</taxon>
        <taxon>Dikarya</taxon>
        <taxon>Ascomycota</taxon>
        <taxon>Pezizomycotina</taxon>
        <taxon>Sordariomycetes</taxon>
        <taxon>Sordariomycetidae</taxon>
        <taxon>Sordariales</taxon>
        <taxon>Podosporaceae</taxon>
        <taxon>Podospora</taxon>
    </lineage>
</organism>
<name>A0AAE0X9R1_9PEZI</name>
<dbReference type="Proteomes" id="UP001270362">
    <property type="component" value="Unassembled WGS sequence"/>
</dbReference>
<evidence type="ECO:0000313" key="2">
    <source>
        <dbReference type="Proteomes" id="UP001270362"/>
    </source>
</evidence>
<comment type="caution">
    <text evidence="1">The sequence shown here is derived from an EMBL/GenBank/DDBJ whole genome shotgun (WGS) entry which is preliminary data.</text>
</comment>
<protein>
    <submittedName>
        <fullName evidence="1">Uncharacterized protein</fullName>
    </submittedName>
</protein>
<reference evidence="1" key="2">
    <citation type="submission" date="2023-06" db="EMBL/GenBank/DDBJ databases">
        <authorList>
            <consortium name="Lawrence Berkeley National Laboratory"/>
            <person name="Haridas S."/>
            <person name="Hensen N."/>
            <person name="Bonometti L."/>
            <person name="Westerberg I."/>
            <person name="Brannstrom I.O."/>
            <person name="Guillou S."/>
            <person name="Cros-Aarteil S."/>
            <person name="Calhoun S."/>
            <person name="Kuo A."/>
            <person name="Mondo S."/>
            <person name="Pangilinan J."/>
            <person name="Riley R."/>
            <person name="Labutti K."/>
            <person name="Andreopoulos B."/>
            <person name="Lipzen A."/>
            <person name="Chen C."/>
            <person name="Yanf M."/>
            <person name="Daum C."/>
            <person name="Ng V."/>
            <person name="Clum A."/>
            <person name="Steindorff A."/>
            <person name="Ohm R."/>
            <person name="Martin F."/>
            <person name="Silar P."/>
            <person name="Natvig D."/>
            <person name="Lalanne C."/>
            <person name="Gautier V."/>
            <person name="Ament-Velasquez S.L."/>
            <person name="Kruys A."/>
            <person name="Hutchinson M.I."/>
            <person name="Powell A.J."/>
            <person name="Barry K."/>
            <person name="Miller A.N."/>
            <person name="Grigoriev I.V."/>
            <person name="Debuchy R."/>
            <person name="Gladieux P."/>
            <person name="Thoren M.H."/>
            <person name="Johannesson H."/>
        </authorList>
    </citation>
    <scope>NUCLEOTIDE SEQUENCE</scope>
    <source>
        <strain evidence="1">CBS 314.62</strain>
    </source>
</reference>
<sequence length="612" mass="67997">MAAEFLARTGPVELIRYIYTDCGLGNPDILNLAASCCRLREVYLGDRTNIIWRCWELNLPGAHEALIAVRATALVKKAEARRELPPKNMDLASLSSTARRPRWSELHRVYALHRLGRAVQAAILHDIRSRATTPGEIYMHGKCPERIPEWGARVRKALYRLLIAGAALAGAYHEPLYACTEDPDLHVQNLRWADMPDQLRFPSQLEFYRKFAVTNTQATTEALDPSFASPADWLVKNTLADEDLRAAHAARFKDGTGRALCCNNVTGSKPCPLGPPLPSAAVTTKMSHSDTHLVVWQVMQMLWLLDRLDNLLLPPPRAPRPDQSASTSNLAWANPPDLDLGPPIYVFYSRSPTFDPSQMTNSTDPWHTSNNTHPWHPPNGADQRWFSFGTDPAGYMFGSDMIRYMYGETGTTRRLHHNPPIMAPTLDNPRSGTPYYTPATIVPFGNFVATEVSVSGLIDTRGRAPPPAFAKHRVTRGLRTPRYLVHWIFRYAGQPNREARGPQPALPPLELQFFSYILHRHAGGARFRRAAFGVTYTTLGSTSAFDRFADACKVFAHDDIPGGLFRDGSEMLVAGRGAAAAAAAAAVFREIPCDCRRCGADARERRVARTGE</sequence>
<evidence type="ECO:0000313" key="1">
    <source>
        <dbReference type="EMBL" id="KAK3688685.1"/>
    </source>
</evidence>
<dbReference type="EMBL" id="JAULSO010000002">
    <property type="protein sequence ID" value="KAK3688685.1"/>
    <property type="molecule type" value="Genomic_DNA"/>
</dbReference>
<accession>A0AAE0X9R1</accession>
<dbReference type="AlphaFoldDB" id="A0AAE0X9R1"/>
<reference evidence="1" key="1">
    <citation type="journal article" date="2023" name="Mol. Phylogenet. Evol.">
        <title>Genome-scale phylogeny and comparative genomics of the fungal order Sordariales.</title>
        <authorList>
            <person name="Hensen N."/>
            <person name="Bonometti L."/>
            <person name="Westerberg I."/>
            <person name="Brannstrom I.O."/>
            <person name="Guillou S."/>
            <person name="Cros-Aarteil S."/>
            <person name="Calhoun S."/>
            <person name="Haridas S."/>
            <person name="Kuo A."/>
            <person name="Mondo S."/>
            <person name="Pangilinan J."/>
            <person name="Riley R."/>
            <person name="LaButti K."/>
            <person name="Andreopoulos B."/>
            <person name="Lipzen A."/>
            <person name="Chen C."/>
            <person name="Yan M."/>
            <person name="Daum C."/>
            <person name="Ng V."/>
            <person name="Clum A."/>
            <person name="Steindorff A."/>
            <person name="Ohm R.A."/>
            <person name="Martin F."/>
            <person name="Silar P."/>
            <person name="Natvig D.O."/>
            <person name="Lalanne C."/>
            <person name="Gautier V."/>
            <person name="Ament-Velasquez S.L."/>
            <person name="Kruys A."/>
            <person name="Hutchinson M.I."/>
            <person name="Powell A.J."/>
            <person name="Barry K."/>
            <person name="Miller A.N."/>
            <person name="Grigoriev I.V."/>
            <person name="Debuchy R."/>
            <person name="Gladieux P."/>
            <person name="Hiltunen Thoren M."/>
            <person name="Johannesson H."/>
        </authorList>
    </citation>
    <scope>NUCLEOTIDE SEQUENCE</scope>
    <source>
        <strain evidence="1">CBS 314.62</strain>
    </source>
</reference>
<proteinExistence type="predicted"/>
<gene>
    <name evidence="1" type="ORF">B0T22DRAFT_512366</name>
</gene>